<evidence type="ECO:0000256" key="1">
    <source>
        <dbReference type="SAM" id="Phobius"/>
    </source>
</evidence>
<keyword evidence="1" id="KW-0812">Transmembrane</keyword>
<name>A0A1H4GJB7_9GAMM</name>
<dbReference type="AlphaFoldDB" id="A0A1H4GJB7"/>
<proteinExistence type="predicted"/>
<protein>
    <submittedName>
        <fullName evidence="2">Uncharacterized protein</fullName>
    </submittedName>
</protein>
<keyword evidence="3" id="KW-1185">Reference proteome</keyword>
<dbReference type="EMBL" id="FNRJ01000016">
    <property type="protein sequence ID" value="SEB08958.1"/>
    <property type="molecule type" value="Genomic_DNA"/>
</dbReference>
<gene>
    <name evidence="2" type="ORF">SAMN02745729_11672</name>
</gene>
<dbReference type="RefSeq" id="WP_091827617.1">
    <property type="nucleotide sequence ID" value="NZ_FNRJ01000016.1"/>
</dbReference>
<evidence type="ECO:0000313" key="3">
    <source>
        <dbReference type="Proteomes" id="UP000242469"/>
    </source>
</evidence>
<organism evidence="2 3">
    <name type="scientific">Marinobacterium iners DSM 11526</name>
    <dbReference type="NCBI Taxonomy" id="1122198"/>
    <lineage>
        <taxon>Bacteria</taxon>
        <taxon>Pseudomonadati</taxon>
        <taxon>Pseudomonadota</taxon>
        <taxon>Gammaproteobacteria</taxon>
        <taxon>Oceanospirillales</taxon>
        <taxon>Oceanospirillaceae</taxon>
        <taxon>Marinobacterium</taxon>
    </lineage>
</organism>
<dbReference type="STRING" id="1122198.SAMN02745729_11672"/>
<keyword evidence="1" id="KW-1133">Transmembrane helix</keyword>
<dbReference type="Proteomes" id="UP000242469">
    <property type="component" value="Unassembled WGS sequence"/>
</dbReference>
<keyword evidence="1" id="KW-0472">Membrane</keyword>
<evidence type="ECO:0000313" key="2">
    <source>
        <dbReference type="EMBL" id="SEB08958.1"/>
    </source>
</evidence>
<feature type="transmembrane region" description="Helical" evidence="1">
    <location>
        <begin position="37"/>
        <end position="58"/>
    </location>
</feature>
<accession>A0A1H4GJB7</accession>
<sequence>MKRNEQNRLLALTLLALLLFSPPLLLLFDREGRWGFSTLPLIIYLIWAVLILLAALILERPHEE</sequence>
<reference evidence="3" key="1">
    <citation type="submission" date="2016-10" db="EMBL/GenBank/DDBJ databases">
        <authorList>
            <person name="Varghese N."/>
            <person name="Submissions S."/>
        </authorList>
    </citation>
    <scope>NUCLEOTIDE SEQUENCE [LARGE SCALE GENOMIC DNA]</scope>
    <source>
        <strain evidence="3">DSM 11526</strain>
    </source>
</reference>